<comment type="caution">
    <text evidence="1">The sequence shown here is derived from an EMBL/GenBank/DDBJ whole genome shotgun (WGS) entry which is preliminary data.</text>
</comment>
<accession>A0A5E8HFD8</accession>
<dbReference type="AlphaFoldDB" id="A0A5E8HFD8"/>
<gene>
    <name evidence="1" type="ORF">LEP1GSC202_2809</name>
</gene>
<evidence type="ECO:0000313" key="1">
    <source>
        <dbReference type="EMBL" id="EOQ88706.1"/>
    </source>
</evidence>
<sequence>MENNQEIIKGNPFAFDSECPIGKVYGLKTLKPMGSQWKQSNP</sequence>
<proteinExistence type="predicted"/>
<dbReference type="Proteomes" id="UP000013996">
    <property type="component" value="Unassembled WGS sequence"/>
</dbReference>
<protein>
    <submittedName>
        <fullName evidence="1">Uncharacterized protein</fullName>
    </submittedName>
</protein>
<evidence type="ECO:0000313" key="2">
    <source>
        <dbReference type="Proteomes" id="UP000013996"/>
    </source>
</evidence>
<name>A0A5E8HFD8_9LEPT</name>
<reference evidence="1 2" key="1">
    <citation type="submission" date="2013-04" db="EMBL/GenBank/DDBJ databases">
        <authorList>
            <person name="Harkins D.M."/>
            <person name="Durkin A.S."/>
            <person name="Brinkac L.M."/>
            <person name="Haft D.H."/>
            <person name="Selengut J.D."/>
            <person name="Sanka R."/>
            <person name="DePew J."/>
            <person name="Purushe J."/>
            <person name="Hartskeerl R.A."/>
            <person name="Ahmed A."/>
            <person name="van der Linden H."/>
            <person name="Goris M.G.A."/>
            <person name="Vinetz J.M."/>
            <person name="Sutton G.G."/>
            <person name="Nierman W.C."/>
            <person name="Fouts D.E."/>
        </authorList>
    </citation>
    <scope>NUCLEOTIDE SEQUENCE [LARGE SCALE GENOMIC DNA]</scope>
    <source>
        <strain evidence="1 2">Sao Paulo</strain>
    </source>
</reference>
<organism evidence="1 2">
    <name type="scientific">Leptospira yanagawae serovar Saopaulo str. Sao Paulo = ATCC 700523</name>
    <dbReference type="NCBI Taxonomy" id="1249483"/>
    <lineage>
        <taxon>Bacteria</taxon>
        <taxon>Pseudomonadati</taxon>
        <taxon>Spirochaetota</taxon>
        <taxon>Spirochaetia</taxon>
        <taxon>Leptospirales</taxon>
        <taxon>Leptospiraceae</taxon>
        <taxon>Leptospira</taxon>
    </lineage>
</organism>
<dbReference type="EMBL" id="AOGX02000016">
    <property type="protein sequence ID" value="EOQ88706.1"/>
    <property type="molecule type" value="Genomic_DNA"/>
</dbReference>